<name>A0A2A7HVM7_BACCE</name>
<evidence type="ECO:0000256" key="1">
    <source>
        <dbReference type="ARBA" id="ARBA00009481"/>
    </source>
</evidence>
<evidence type="ECO:0000259" key="2">
    <source>
        <dbReference type="Pfam" id="PF00534"/>
    </source>
</evidence>
<dbReference type="Gene3D" id="3.40.50.2000">
    <property type="entry name" value="Glycogen Phosphorylase B"/>
    <property type="match status" value="2"/>
</dbReference>
<organism evidence="4 5">
    <name type="scientific">Bacillus cereus</name>
    <dbReference type="NCBI Taxonomy" id="1396"/>
    <lineage>
        <taxon>Bacteria</taxon>
        <taxon>Bacillati</taxon>
        <taxon>Bacillota</taxon>
        <taxon>Bacilli</taxon>
        <taxon>Bacillales</taxon>
        <taxon>Bacillaceae</taxon>
        <taxon>Bacillus</taxon>
        <taxon>Bacillus cereus group</taxon>
    </lineage>
</organism>
<gene>
    <name evidence="4" type="ORF">COM96_15765</name>
</gene>
<protein>
    <recommendedName>
        <fullName evidence="6">Glycosyltransferase family 4 protein</fullName>
    </recommendedName>
</protein>
<dbReference type="Pfam" id="PF13439">
    <property type="entry name" value="Glyco_transf_4"/>
    <property type="match status" value="1"/>
</dbReference>
<dbReference type="EMBL" id="NVLK01000031">
    <property type="protein sequence ID" value="PEC21102.1"/>
    <property type="molecule type" value="Genomic_DNA"/>
</dbReference>
<comment type="similarity">
    <text evidence="1">Belongs to the glycosyltransferase group 1 family. Glycosyltransferase 4 subfamily.</text>
</comment>
<dbReference type="RefSeq" id="WP_097904591.1">
    <property type="nucleotide sequence ID" value="NZ_NVLK01000031.1"/>
</dbReference>
<dbReference type="SUPFAM" id="SSF53756">
    <property type="entry name" value="UDP-Glycosyltransferase/glycogen phosphorylase"/>
    <property type="match status" value="1"/>
</dbReference>
<evidence type="ECO:0008006" key="6">
    <source>
        <dbReference type="Google" id="ProtNLM"/>
    </source>
</evidence>
<comment type="caution">
    <text evidence="4">The sequence shown here is derived from an EMBL/GenBank/DDBJ whole genome shotgun (WGS) entry which is preliminary data.</text>
</comment>
<feature type="domain" description="Glycosyl transferase family 1" evidence="2">
    <location>
        <begin position="225"/>
        <end position="376"/>
    </location>
</feature>
<dbReference type="InterPro" id="IPR028098">
    <property type="entry name" value="Glyco_trans_4-like_N"/>
</dbReference>
<dbReference type="InterPro" id="IPR001296">
    <property type="entry name" value="Glyco_trans_1"/>
</dbReference>
<evidence type="ECO:0000259" key="3">
    <source>
        <dbReference type="Pfam" id="PF13439"/>
    </source>
</evidence>
<dbReference type="Proteomes" id="UP000220006">
    <property type="component" value="Unassembled WGS sequence"/>
</dbReference>
<dbReference type="GO" id="GO:0016757">
    <property type="term" value="F:glycosyltransferase activity"/>
    <property type="evidence" value="ECO:0007669"/>
    <property type="project" value="InterPro"/>
</dbReference>
<accession>A0A2A7HVM7</accession>
<proteinExistence type="inferred from homology"/>
<dbReference type="PANTHER" id="PTHR45947:SF15">
    <property type="entry name" value="TEICHURONIC ACID BIOSYNTHESIS GLYCOSYLTRANSFERASE TUAC-RELATED"/>
    <property type="match status" value="1"/>
</dbReference>
<sequence length="407" mass="46949">MEKLSKVFFIVDMKEEQKTGLFNATYNRIKNLSEYIDDYEIYALREYDGKVLSTIKKIFHRKINIKLKKSYIYGGDEIKYFYTKNTLLTVLLKKIGVYYPLFTALKMKKLVKGYQLICAHWGHPQGSVAKLLSKFVKIPYTITYHGSDIHSIPFKSRKNFNDIKRNLQDANLNIFVSESLKKISIESLNNDNSNNIVIPNGIDLSEYYKIRKNESVQLKKEIGITGKLVGFVGNLYEVKRADKLPEIFKQIQMQSVDNIEFIVIGEGELRSNIEKKCKEYQLSVFFTGKLEPKEVNQYMNIIDVLILPSRREAFGLVILEANATGTIALGSDVGGIPEAIGDPNFIVKDDNNFEKYLAQKVIYYLKNDYDSELLIERVKSTYDLSVLAKIEYTILLEVLKNSMKYSR</sequence>
<reference evidence="4 5" key="1">
    <citation type="submission" date="2017-09" db="EMBL/GenBank/DDBJ databases">
        <title>Large-scale bioinformatics analysis of Bacillus genomes uncovers conserved roles of natural products in bacterial physiology.</title>
        <authorList>
            <consortium name="Agbiome Team Llc"/>
            <person name="Bleich R.M."/>
            <person name="Grubbs K.J."/>
            <person name="Santa Maria K.C."/>
            <person name="Allen S.E."/>
            <person name="Farag S."/>
            <person name="Shank E.A."/>
            <person name="Bowers A."/>
        </authorList>
    </citation>
    <scope>NUCLEOTIDE SEQUENCE [LARGE SCALE GENOMIC DNA]</scope>
    <source>
        <strain evidence="4 5">AFS096845</strain>
    </source>
</reference>
<dbReference type="PANTHER" id="PTHR45947">
    <property type="entry name" value="SULFOQUINOVOSYL TRANSFERASE SQD2"/>
    <property type="match status" value="1"/>
</dbReference>
<dbReference type="InterPro" id="IPR050194">
    <property type="entry name" value="Glycosyltransferase_grp1"/>
</dbReference>
<evidence type="ECO:0000313" key="4">
    <source>
        <dbReference type="EMBL" id="PEC21102.1"/>
    </source>
</evidence>
<dbReference type="AlphaFoldDB" id="A0A2A7HVM7"/>
<evidence type="ECO:0000313" key="5">
    <source>
        <dbReference type="Proteomes" id="UP000220006"/>
    </source>
</evidence>
<feature type="domain" description="Glycosyltransferase subfamily 4-like N-terminal" evidence="3">
    <location>
        <begin position="98"/>
        <end position="205"/>
    </location>
</feature>
<dbReference type="Pfam" id="PF00534">
    <property type="entry name" value="Glycos_transf_1"/>
    <property type="match status" value="1"/>
</dbReference>